<dbReference type="PANTHER" id="PTHR43804">
    <property type="entry name" value="LD18447P"/>
    <property type="match status" value="1"/>
</dbReference>
<dbReference type="InterPro" id="IPR045853">
    <property type="entry name" value="Pep_chain_release_fac_I_sf"/>
</dbReference>
<dbReference type="AlphaFoldDB" id="A0A382L1G0"/>
<sequence>MFPAMQELPDIEPFRKRHAELEKELADPEVFKDQRQAASLSREHRRLESLIDLAEEIGASMKCLKENRLLLDDEELGEIAAEEIEQLEASLPVRLENFLMMMVPPEEADERDTIIEIRAGAGGEEASLFASDLLRMYSRYAEENGWSVERLGESPSETGGYKEVIFSVK</sequence>
<keyword evidence="1" id="KW-0488">Methylation</keyword>
<proteinExistence type="predicted"/>
<name>A0A382L1G0_9ZZZZ</name>
<dbReference type="Gene3D" id="3.30.70.1660">
    <property type="match status" value="1"/>
</dbReference>
<accession>A0A382L1G0</accession>
<dbReference type="SMART" id="SM00937">
    <property type="entry name" value="PCRF"/>
    <property type="match status" value="1"/>
</dbReference>
<dbReference type="GO" id="GO:0006415">
    <property type="term" value="P:translational termination"/>
    <property type="evidence" value="ECO:0007669"/>
    <property type="project" value="InterPro"/>
</dbReference>
<dbReference type="EMBL" id="UINC01084163">
    <property type="protein sequence ID" value="SVC30540.1"/>
    <property type="molecule type" value="Genomic_DNA"/>
</dbReference>
<feature type="domain" description="Peptide chain release factor" evidence="2">
    <location>
        <begin position="66"/>
        <end position="169"/>
    </location>
</feature>
<dbReference type="SUPFAM" id="SSF75620">
    <property type="entry name" value="Release factor"/>
    <property type="match status" value="1"/>
</dbReference>
<protein>
    <recommendedName>
        <fullName evidence="2">Peptide chain release factor domain-containing protein</fullName>
    </recommendedName>
</protein>
<gene>
    <name evidence="3" type="ORF">METZ01_LOCUS283394</name>
</gene>
<evidence type="ECO:0000313" key="3">
    <source>
        <dbReference type="EMBL" id="SVC30540.1"/>
    </source>
</evidence>
<evidence type="ECO:0000259" key="2">
    <source>
        <dbReference type="SMART" id="SM00937"/>
    </source>
</evidence>
<dbReference type="PANTHER" id="PTHR43804:SF7">
    <property type="entry name" value="LD18447P"/>
    <property type="match status" value="1"/>
</dbReference>
<organism evidence="3">
    <name type="scientific">marine metagenome</name>
    <dbReference type="NCBI Taxonomy" id="408172"/>
    <lineage>
        <taxon>unclassified sequences</taxon>
        <taxon>metagenomes</taxon>
        <taxon>ecological metagenomes</taxon>
    </lineage>
</organism>
<dbReference type="Pfam" id="PF03462">
    <property type="entry name" value="PCRF"/>
    <property type="match status" value="1"/>
</dbReference>
<feature type="non-terminal residue" evidence="3">
    <location>
        <position position="169"/>
    </location>
</feature>
<reference evidence="3" key="1">
    <citation type="submission" date="2018-05" db="EMBL/GenBank/DDBJ databases">
        <authorList>
            <person name="Lanie J.A."/>
            <person name="Ng W.-L."/>
            <person name="Kazmierczak K.M."/>
            <person name="Andrzejewski T.M."/>
            <person name="Davidsen T.M."/>
            <person name="Wayne K.J."/>
            <person name="Tettelin H."/>
            <person name="Glass J.I."/>
            <person name="Rusch D."/>
            <person name="Podicherti R."/>
            <person name="Tsui H.-C.T."/>
            <person name="Winkler M.E."/>
        </authorList>
    </citation>
    <scope>NUCLEOTIDE SEQUENCE</scope>
</reference>
<dbReference type="InterPro" id="IPR005139">
    <property type="entry name" value="PCRF"/>
</dbReference>
<dbReference type="Gene3D" id="6.10.140.1950">
    <property type="match status" value="1"/>
</dbReference>
<dbReference type="InterPro" id="IPR050057">
    <property type="entry name" value="Prokaryotic/Mito_RF"/>
</dbReference>
<evidence type="ECO:0000256" key="1">
    <source>
        <dbReference type="ARBA" id="ARBA00022481"/>
    </source>
</evidence>